<reference evidence="1" key="1">
    <citation type="journal article" date="2016" name="Ticks Tick Borne Dis.">
        <title>De novo assembly and annotation of the salivary gland transcriptome of Rhipicephalus appendiculatus male and female ticks during blood feeding.</title>
        <authorList>
            <person name="de Castro M.H."/>
            <person name="de Klerk D."/>
            <person name="Pienaar R."/>
            <person name="Latif A.A."/>
            <person name="Rees D.J."/>
            <person name="Mans B.J."/>
        </authorList>
    </citation>
    <scope>NUCLEOTIDE SEQUENCE</scope>
    <source>
        <tissue evidence="1">Salivary glands</tissue>
    </source>
</reference>
<dbReference type="AlphaFoldDB" id="A0A131ZB49"/>
<name>A0A131ZB49_RHIAP</name>
<proteinExistence type="predicted"/>
<dbReference type="EMBL" id="GEDV01001106">
    <property type="protein sequence ID" value="JAP87451.1"/>
    <property type="molecule type" value="Transcribed_RNA"/>
</dbReference>
<sequence length="108" mass="12160">SGASVYGRYNAWHFSQHGSLGFILSAPCSLKPHFRKTKFSKCSAVPLHHLNLFRLTNSNQLTKFTMIYCFIQNKRQNTTINKATSAFEAASSKIRQILVLPTIPMVAE</sequence>
<feature type="non-terminal residue" evidence="1">
    <location>
        <position position="1"/>
    </location>
</feature>
<organism evidence="1">
    <name type="scientific">Rhipicephalus appendiculatus</name>
    <name type="common">Brown ear tick</name>
    <dbReference type="NCBI Taxonomy" id="34631"/>
    <lineage>
        <taxon>Eukaryota</taxon>
        <taxon>Metazoa</taxon>
        <taxon>Ecdysozoa</taxon>
        <taxon>Arthropoda</taxon>
        <taxon>Chelicerata</taxon>
        <taxon>Arachnida</taxon>
        <taxon>Acari</taxon>
        <taxon>Parasitiformes</taxon>
        <taxon>Ixodida</taxon>
        <taxon>Ixodoidea</taxon>
        <taxon>Ixodidae</taxon>
        <taxon>Rhipicephalinae</taxon>
        <taxon>Rhipicephalus</taxon>
        <taxon>Rhipicephalus</taxon>
    </lineage>
</organism>
<evidence type="ECO:0000313" key="1">
    <source>
        <dbReference type="EMBL" id="JAP87451.1"/>
    </source>
</evidence>
<protein>
    <submittedName>
        <fullName evidence="1">Uncharacterized protein</fullName>
    </submittedName>
</protein>
<accession>A0A131ZB49</accession>